<name>A0ABU5NF36_9RICK</name>
<reference evidence="2 3" key="1">
    <citation type="submission" date="2023-03" db="EMBL/GenBank/DDBJ databases">
        <title>Host association and intracellularity evolved multiple times independently in the Rickettsiales.</title>
        <authorList>
            <person name="Castelli M."/>
            <person name="Nardi T."/>
            <person name="Gammuto L."/>
            <person name="Bellinzona G."/>
            <person name="Sabaneyeva E."/>
            <person name="Potekhin A."/>
            <person name="Serra V."/>
            <person name="Petroni G."/>
            <person name="Sassera D."/>
        </authorList>
    </citation>
    <scope>NUCLEOTIDE SEQUENCE [LARGE SCALE GENOMIC DNA]</scope>
    <source>
        <strain evidence="2 3">Sr 2-6</strain>
    </source>
</reference>
<keyword evidence="2" id="KW-0808">Transferase</keyword>
<evidence type="ECO:0000313" key="3">
    <source>
        <dbReference type="Proteomes" id="UP001291687"/>
    </source>
</evidence>
<sequence>MKIITEAFSRYNPLKYVQATQIQRRFHSTSSDLVSENIKNHKTNLKTEHISAPYSALCTEYYQLDKPHAPKDALICYLNYADEAKGPILEPMCGTGRFLIPLLKKGYNITGFDSSPHMLDICRKKCQQEGLSSTLLDASFENFASSFSYKLIFIPSGSFCLLTEKAEVHQALNTILKCLEKGGKFVFEIDTLKSVNENQGVWNKSSVSKPDGAKIVMNNLSRFDSNSRVQSTLSRYELWENDTIQKTEVENFHLKLYDMLEMEDLLKQYRLTVINKYLPYTKERPDDKADAVLYECIKW</sequence>
<keyword evidence="3" id="KW-1185">Reference proteome</keyword>
<evidence type="ECO:0000313" key="2">
    <source>
        <dbReference type="EMBL" id="MEA0971753.1"/>
    </source>
</evidence>
<accession>A0ABU5NF36</accession>
<proteinExistence type="predicted"/>
<gene>
    <name evidence="2" type="ORF">Megvenef_01740</name>
</gene>
<feature type="domain" description="Methyltransferase" evidence="1">
    <location>
        <begin position="88"/>
        <end position="183"/>
    </location>
</feature>
<organism evidence="2 3">
    <name type="scientific">Candidatus Megaera venefica</name>
    <dbReference type="NCBI Taxonomy" id="2055910"/>
    <lineage>
        <taxon>Bacteria</taxon>
        <taxon>Pseudomonadati</taxon>
        <taxon>Pseudomonadota</taxon>
        <taxon>Alphaproteobacteria</taxon>
        <taxon>Rickettsiales</taxon>
        <taxon>Rickettsiaceae</taxon>
        <taxon>Candidatus Megaera</taxon>
    </lineage>
</organism>
<dbReference type="SUPFAM" id="SSF53335">
    <property type="entry name" value="S-adenosyl-L-methionine-dependent methyltransferases"/>
    <property type="match status" value="1"/>
</dbReference>
<dbReference type="Proteomes" id="UP001291687">
    <property type="component" value="Unassembled WGS sequence"/>
</dbReference>
<protein>
    <submittedName>
        <fullName evidence="2">Class I SAM-dependent methyltransferase</fullName>
    </submittedName>
</protein>
<dbReference type="InterPro" id="IPR029063">
    <property type="entry name" value="SAM-dependent_MTases_sf"/>
</dbReference>
<dbReference type="RefSeq" id="WP_322777673.1">
    <property type="nucleotide sequence ID" value="NZ_JARJFB010000253.1"/>
</dbReference>
<dbReference type="Gene3D" id="2.20.25.110">
    <property type="entry name" value="S-adenosyl-L-methionine-dependent methyltransferases"/>
    <property type="match status" value="1"/>
</dbReference>
<dbReference type="GO" id="GO:0032259">
    <property type="term" value="P:methylation"/>
    <property type="evidence" value="ECO:0007669"/>
    <property type="project" value="UniProtKB-KW"/>
</dbReference>
<keyword evidence="2" id="KW-0489">Methyltransferase</keyword>
<dbReference type="Gene3D" id="3.40.50.150">
    <property type="entry name" value="Vaccinia Virus protein VP39"/>
    <property type="match status" value="1"/>
</dbReference>
<dbReference type="Pfam" id="PF13649">
    <property type="entry name" value="Methyltransf_25"/>
    <property type="match status" value="1"/>
</dbReference>
<evidence type="ECO:0000259" key="1">
    <source>
        <dbReference type="Pfam" id="PF13649"/>
    </source>
</evidence>
<dbReference type="CDD" id="cd02440">
    <property type="entry name" value="AdoMet_MTases"/>
    <property type="match status" value="1"/>
</dbReference>
<dbReference type="GO" id="GO:0008168">
    <property type="term" value="F:methyltransferase activity"/>
    <property type="evidence" value="ECO:0007669"/>
    <property type="project" value="UniProtKB-KW"/>
</dbReference>
<comment type="caution">
    <text evidence="2">The sequence shown here is derived from an EMBL/GenBank/DDBJ whole genome shotgun (WGS) entry which is preliminary data.</text>
</comment>
<dbReference type="InterPro" id="IPR041698">
    <property type="entry name" value="Methyltransf_25"/>
</dbReference>
<dbReference type="EMBL" id="JARJFB010000253">
    <property type="protein sequence ID" value="MEA0971753.1"/>
    <property type="molecule type" value="Genomic_DNA"/>
</dbReference>